<dbReference type="GO" id="GO:0071897">
    <property type="term" value="P:DNA biosynthetic process"/>
    <property type="evidence" value="ECO:0007669"/>
    <property type="project" value="UniProtKB-ARBA"/>
</dbReference>
<dbReference type="EMBL" id="LR899010">
    <property type="protein sequence ID" value="CAD7082420.1"/>
    <property type="molecule type" value="Genomic_DNA"/>
</dbReference>
<evidence type="ECO:0000313" key="4">
    <source>
        <dbReference type="EMBL" id="CAD7082420.1"/>
    </source>
</evidence>
<feature type="domain" description="Integrase catalytic" evidence="3">
    <location>
        <begin position="1436"/>
        <end position="1624"/>
    </location>
</feature>
<gene>
    <name evidence="4" type="ORF">HERILL_LOCUS5455</name>
</gene>
<evidence type="ECO:0000259" key="3">
    <source>
        <dbReference type="PROSITE" id="PS50994"/>
    </source>
</evidence>
<dbReference type="Pfam" id="PF18701">
    <property type="entry name" value="DUF5641"/>
    <property type="match status" value="1"/>
</dbReference>
<evidence type="ECO:0000259" key="2">
    <source>
        <dbReference type="PROSITE" id="PS50158"/>
    </source>
</evidence>
<dbReference type="Pfam" id="PF03564">
    <property type="entry name" value="DUF1759"/>
    <property type="match status" value="1"/>
</dbReference>
<dbReference type="GO" id="GO:0042575">
    <property type="term" value="C:DNA polymerase complex"/>
    <property type="evidence" value="ECO:0007669"/>
    <property type="project" value="UniProtKB-ARBA"/>
</dbReference>
<feature type="domain" description="CCHC-type" evidence="2">
    <location>
        <begin position="377"/>
        <end position="390"/>
    </location>
</feature>
<dbReference type="OrthoDB" id="8015404at2759"/>
<sequence length="1740" mass="199608">MDITERAVYRGQLTKLTNSASEYLNSSDSKSNKTEDIDLIEDELVSFIERINSVLGTLRKCNDEIRPSIKLENAQKEFETIYEYEDKAANILSHLNQRLKRLRKCRDNLDTSSSSSLSIERKKEHTFSFAKLPKLSLKVFSGHFHEWLPFWERFRVAVHDRTDLTGADKFNYLSNHLVGKAADTIAGFTPTNANYDSAVSLLLEQYGNVDKLVDHTMQQLMNLSRINSRHDVTKLRKLYTDIRAHTRSLTALNVPSSQYSIMLRSLILHCLPHDLVIDFHRLHPSKQDKAARSIEDENASLSVEEISSLEMAELTNDRRTRTSKVANTCKTAAGLLTTANIAEFCCFCKSNSHLTENCKTTLSLAEKKTILKSMGYCFKCTKKGHNAKRCFNKRVKCSLCGSNHATSMHDPTYRPKAKNTTTVAPSTTTVAPATNPCGSTTTLYASALLQTEEVLLRTATIIASSNSSSVPVRIILDGGSQRTFVKENIVTKLQLDTHDTVKLRILPFGDSNNSEPKLFKRVRIKLRSLHSDEANEILAIVVPEICSTAFQYVRSTELDILGLKLADTSYLNETEFEIGMLIGADIYWSIVKDDFKRITDNLVAIDTIFGWTLQGPISTQGTSVTSTNLNVGVIEDNSLESLVDRIERLWVVDDITSNHHKLQVDDIIEKHIRKNGTRYEASLLWRNDECTIDNNRGGALKGLRRSLVKLSEDPEKLRQYDEIIREMISSGVAEICDEAEKTNERTYFMPHRPVYREERETTKARIVFNASARSGGNPSLNDLLWSGPNLLPDILKMILNFRLGKHGIRADIERAFLQIELAQKDRKVHRFFWILSLDDLLSIIILQMNRVTFGVTCSPFHLIGALLKHLEDESINFPETCELLKESFYVDDLIVSVDDFEDAVKLFNETREIFSRASMNIRKWKSNNEKLRQIFDTNESNNISKHKVLGLIWFMEIDTLAVDLEKLSQQISFDVVTRRTILQTLASVYDPLGMLSPFVIKMKLIFQEAWKQSLAWDEILPASMLHEWKKSVSEIHLLRALTISPYVFDSPHQVEKQLHIFADASPKAYGSVAYIRSRNLDETIRISFLYAKSRLAAIRDKPITLPKMELCADLEAARMRCYLVEKLRVKFDSIYLWTDSKITLYWIHSSKFQKDVFVYNRVQEIQQLTANDNWNHCPGSINPADLLTRGVSAQTLLSCETWLNGPSWLYNDISEWPISDQDFETPMTAVDFCLLTIPQSTTQSDCAVPDNPIQIERFSKYRRLLRVTAYVLRYVDLLRKRVGFKEHLTADELRRAELFWIKRVQFEVFKEEVNALSNRQLVPKCSKILSLNPFVDNDGILRVGSRLGELELEFDEMYPVILSKSSHLTSLIIIEAHEKTFHRGTNFRLVYLRKRFWVIKARQAVKTIIHRCLLCKRMKGKAGNQPFAPLPKNRLLASRPFEIVGIDFAGPLFVRSSSNESNRKAYVLLITCAVVRAVHLELTPDLTTESCVLALRRFFARRGVPNVIYSDNAKTFKRTTLEFQQLRTTIQSETFHNYLAENNVKWRFIVERAAWWGGFWERLVRSVKDVLKVAIQRSTLTFDQLYTYLTEAEFVINARPLTYVSDNERDLSPLTPAHFLLGTFPSSLTTASFQEADKNIRAKWKARFRFADSFFKRFRTEYVQLLRSAHHGPTKFTRELKVGDVVIVHDASIPRLFWKLATIERVFVGRDNRISSCELRLHNGVLLKRSIQHLFPLEVN</sequence>
<dbReference type="InterPro" id="IPR005312">
    <property type="entry name" value="DUF1759"/>
</dbReference>
<dbReference type="GO" id="GO:0008270">
    <property type="term" value="F:zinc ion binding"/>
    <property type="evidence" value="ECO:0007669"/>
    <property type="project" value="UniProtKB-KW"/>
</dbReference>
<keyword evidence="5" id="KW-1185">Reference proteome</keyword>
<dbReference type="PANTHER" id="PTHR47331">
    <property type="entry name" value="PHD-TYPE DOMAIN-CONTAINING PROTEIN"/>
    <property type="match status" value="1"/>
</dbReference>
<dbReference type="InterPro" id="IPR043128">
    <property type="entry name" value="Rev_trsase/Diguanyl_cyclase"/>
</dbReference>
<keyword evidence="1" id="KW-0862">Zinc</keyword>
<dbReference type="InterPro" id="IPR040676">
    <property type="entry name" value="DUF5641"/>
</dbReference>
<dbReference type="Pfam" id="PF05380">
    <property type="entry name" value="Peptidase_A17"/>
    <property type="match status" value="1"/>
</dbReference>
<keyword evidence="1" id="KW-0479">Metal-binding</keyword>
<dbReference type="GO" id="GO:0003676">
    <property type="term" value="F:nucleic acid binding"/>
    <property type="evidence" value="ECO:0007669"/>
    <property type="project" value="InterPro"/>
</dbReference>
<reference evidence="4 5" key="1">
    <citation type="submission" date="2020-11" db="EMBL/GenBank/DDBJ databases">
        <authorList>
            <person name="Wallbank WR R."/>
            <person name="Pardo Diaz C."/>
            <person name="Kozak K."/>
            <person name="Martin S."/>
            <person name="Jiggins C."/>
            <person name="Moest M."/>
            <person name="Warren A I."/>
            <person name="Generalovic N T."/>
            <person name="Byers J.R.P. K."/>
            <person name="Montejo-Kovacevich G."/>
            <person name="Yen C E."/>
        </authorList>
    </citation>
    <scope>NUCLEOTIDE SEQUENCE [LARGE SCALE GENOMIC DNA]</scope>
</reference>
<keyword evidence="1" id="KW-0863">Zinc-finger</keyword>
<dbReference type="SUPFAM" id="SSF53098">
    <property type="entry name" value="Ribonuclease H-like"/>
    <property type="match status" value="1"/>
</dbReference>
<dbReference type="PROSITE" id="PS50158">
    <property type="entry name" value="ZF_CCHC"/>
    <property type="match status" value="1"/>
</dbReference>
<dbReference type="SUPFAM" id="SSF56672">
    <property type="entry name" value="DNA/RNA polymerases"/>
    <property type="match status" value="1"/>
</dbReference>
<dbReference type="PANTHER" id="PTHR47331:SF5">
    <property type="entry name" value="RIBONUCLEASE H"/>
    <property type="match status" value="1"/>
</dbReference>
<evidence type="ECO:0000256" key="1">
    <source>
        <dbReference type="PROSITE-ProRule" id="PRU00047"/>
    </source>
</evidence>
<evidence type="ECO:0000313" key="5">
    <source>
        <dbReference type="Proteomes" id="UP000594454"/>
    </source>
</evidence>
<dbReference type="Proteomes" id="UP000594454">
    <property type="component" value="Chromosome 2"/>
</dbReference>
<dbReference type="InterPro" id="IPR001584">
    <property type="entry name" value="Integrase_cat-core"/>
</dbReference>
<dbReference type="InterPro" id="IPR041588">
    <property type="entry name" value="Integrase_H2C2"/>
</dbReference>
<dbReference type="InterPro" id="IPR008042">
    <property type="entry name" value="Retrotrans_Pao"/>
</dbReference>
<dbReference type="Gene3D" id="3.30.70.270">
    <property type="match status" value="1"/>
</dbReference>
<name>A0A7R8UKL1_HERIL</name>
<dbReference type="GO" id="GO:0015074">
    <property type="term" value="P:DNA integration"/>
    <property type="evidence" value="ECO:0007669"/>
    <property type="project" value="InterPro"/>
</dbReference>
<organism evidence="4 5">
    <name type="scientific">Hermetia illucens</name>
    <name type="common">Black soldier fly</name>
    <dbReference type="NCBI Taxonomy" id="343691"/>
    <lineage>
        <taxon>Eukaryota</taxon>
        <taxon>Metazoa</taxon>
        <taxon>Ecdysozoa</taxon>
        <taxon>Arthropoda</taxon>
        <taxon>Hexapoda</taxon>
        <taxon>Insecta</taxon>
        <taxon>Pterygota</taxon>
        <taxon>Neoptera</taxon>
        <taxon>Endopterygota</taxon>
        <taxon>Diptera</taxon>
        <taxon>Brachycera</taxon>
        <taxon>Stratiomyomorpha</taxon>
        <taxon>Stratiomyidae</taxon>
        <taxon>Hermetiinae</taxon>
        <taxon>Hermetia</taxon>
    </lineage>
</organism>
<dbReference type="InterPro" id="IPR001878">
    <property type="entry name" value="Znf_CCHC"/>
</dbReference>
<dbReference type="Gene3D" id="3.30.420.10">
    <property type="entry name" value="Ribonuclease H-like superfamily/Ribonuclease H"/>
    <property type="match status" value="1"/>
</dbReference>
<dbReference type="PROSITE" id="PS50994">
    <property type="entry name" value="INTEGRASE"/>
    <property type="match status" value="1"/>
</dbReference>
<dbReference type="Gene3D" id="3.10.10.10">
    <property type="entry name" value="HIV Type 1 Reverse Transcriptase, subunit A, domain 1"/>
    <property type="match status" value="1"/>
</dbReference>
<dbReference type="Pfam" id="PF17921">
    <property type="entry name" value="Integrase_H2C2"/>
    <property type="match status" value="1"/>
</dbReference>
<dbReference type="InterPro" id="IPR043502">
    <property type="entry name" value="DNA/RNA_pol_sf"/>
</dbReference>
<protein>
    <submittedName>
        <fullName evidence="4">Uncharacterized protein</fullName>
    </submittedName>
</protein>
<dbReference type="InParanoid" id="A0A7R8UKL1"/>
<accession>A0A7R8UKL1</accession>
<proteinExistence type="predicted"/>
<dbReference type="InterPro" id="IPR012337">
    <property type="entry name" value="RNaseH-like_sf"/>
</dbReference>
<dbReference type="InterPro" id="IPR036397">
    <property type="entry name" value="RNaseH_sf"/>
</dbReference>